<feature type="non-terminal residue" evidence="1">
    <location>
        <position position="84"/>
    </location>
</feature>
<proteinExistence type="predicted"/>
<organism evidence="1 2">
    <name type="scientific">Taxus chinensis</name>
    <name type="common">Chinese yew</name>
    <name type="synonym">Taxus wallichiana var. chinensis</name>
    <dbReference type="NCBI Taxonomy" id="29808"/>
    <lineage>
        <taxon>Eukaryota</taxon>
        <taxon>Viridiplantae</taxon>
        <taxon>Streptophyta</taxon>
        <taxon>Embryophyta</taxon>
        <taxon>Tracheophyta</taxon>
        <taxon>Spermatophyta</taxon>
        <taxon>Pinopsida</taxon>
        <taxon>Pinidae</taxon>
        <taxon>Conifers II</taxon>
        <taxon>Cupressales</taxon>
        <taxon>Taxaceae</taxon>
        <taxon>Taxus</taxon>
    </lineage>
</organism>
<sequence length="84" mass="9817">RERVEKKLPTNFAMELFDLMEIKFGNDGAINPGKISIDTFDTQYAFTKDVSYPIENDPLKECETPMMTHEILFNTRKEKEKILT</sequence>
<dbReference type="Proteomes" id="UP000824469">
    <property type="component" value="Unassembled WGS sequence"/>
</dbReference>
<name>A0AA38C9G5_TAXCH</name>
<reference evidence="1 2" key="1">
    <citation type="journal article" date="2021" name="Nat. Plants">
        <title>The Taxus genome provides insights into paclitaxel biosynthesis.</title>
        <authorList>
            <person name="Xiong X."/>
            <person name="Gou J."/>
            <person name="Liao Q."/>
            <person name="Li Y."/>
            <person name="Zhou Q."/>
            <person name="Bi G."/>
            <person name="Li C."/>
            <person name="Du R."/>
            <person name="Wang X."/>
            <person name="Sun T."/>
            <person name="Guo L."/>
            <person name="Liang H."/>
            <person name="Lu P."/>
            <person name="Wu Y."/>
            <person name="Zhang Z."/>
            <person name="Ro D.K."/>
            <person name="Shang Y."/>
            <person name="Huang S."/>
            <person name="Yan J."/>
        </authorList>
    </citation>
    <scope>NUCLEOTIDE SEQUENCE [LARGE SCALE GENOMIC DNA]</scope>
    <source>
        <strain evidence="1">Ta-2019</strain>
    </source>
</reference>
<gene>
    <name evidence="1" type="ORF">KI387_042743</name>
</gene>
<feature type="non-terminal residue" evidence="1">
    <location>
        <position position="1"/>
    </location>
</feature>
<accession>A0AA38C9G5</accession>
<dbReference type="EMBL" id="JAHRHJ020003277">
    <property type="protein sequence ID" value="KAH9292068.1"/>
    <property type="molecule type" value="Genomic_DNA"/>
</dbReference>
<dbReference type="AlphaFoldDB" id="A0AA38C9G5"/>
<evidence type="ECO:0000313" key="1">
    <source>
        <dbReference type="EMBL" id="KAH9292068.1"/>
    </source>
</evidence>
<comment type="caution">
    <text evidence="1">The sequence shown here is derived from an EMBL/GenBank/DDBJ whole genome shotgun (WGS) entry which is preliminary data.</text>
</comment>
<evidence type="ECO:0000313" key="2">
    <source>
        <dbReference type="Proteomes" id="UP000824469"/>
    </source>
</evidence>
<protein>
    <submittedName>
        <fullName evidence="1">Uncharacterized protein</fullName>
    </submittedName>
</protein>
<keyword evidence="2" id="KW-1185">Reference proteome</keyword>